<dbReference type="EMBL" id="QYRT01000047">
    <property type="protein sequence ID" value="TIH31188.1"/>
    <property type="molecule type" value="Genomic_DNA"/>
</dbReference>
<reference evidence="1 2" key="1">
    <citation type="journal article" date="2019" name="Microorganisms">
        <title>Systematic Affiliation and Genome Analysis of Subtercola vilae DB165(T) with Particular Emphasis on Cold Adaptation of an Isolate from a High-Altitude Cold Volcano Lake.</title>
        <authorList>
            <person name="Villalobos A.S."/>
            <person name="Wiese J."/>
            <person name="Imhoff J.F."/>
            <person name="Dorador C."/>
            <person name="Keller A."/>
            <person name="Hentschel U."/>
        </authorList>
    </citation>
    <scope>NUCLEOTIDE SEQUENCE [LARGE SCALE GENOMIC DNA]</scope>
    <source>
        <strain evidence="1 2">DB165</strain>
    </source>
</reference>
<sequence length="204" mass="22107">MLYPPTPRNELVDALATEIAHNYGRGRPLVGIDGALGARAFADDLAASFRASGHAVVRASLDDFLLPRESRQQRGADSPEGYYFDRYDYASFLRVLVQPFRMGGSTGFVTASFDESRDAPVESRWVTAPADAILIVDGPFLQRPELRGVANFVAFLEAPLALLDGQLGAAHELYAAAVAPRVAADAIISVTDEEHPVRVFADRC</sequence>
<gene>
    <name evidence="1" type="ORF">D4765_16690</name>
</gene>
<dbReference type="AlphaFoldDB" id="A0A4T2BPU2"/>
<evidence type="ECO:0000313" key="1">
    <source>
        <dbReference type="EMBL" id="TIH31188.1"/>
    </source>
</evidence>
<proteinExistence type="predicted"/>
<dbReference type="InterPro" id="IPR027417">
    <property type="entry name" value="P-loop_NTPase"/>
</dbReference>
<keyword evidence="2" id="KW-1185">Reference proteome</keyword>
<organism evidence="1 2">
    <name type="scientific">Subtercola vilae</name>
    <dbReference type="NCBI Taxonomy" id="2056433"/>
    <lineage>
        <taxon>Bacteria</taxon>
        <taxon>Bacillati</taxon>
        <taxon>Actinomycetota</taxon>
        <taxon>Actinomycetes</taxon>
        <taxon>Micrococcales</taxon>
        <taxon>Microbacteriaceae</taxon>
        <taxon>Subtercola</taxon>
    </lineage>
</organism>
<dbReference type="Gene3D" id="3.40.50.300">
    <property type="entry name" value="P-loop containing nucleotide triphosphate hydrolases"/>
    <property type="match status" value="1"/>
</dbReference>
<evidence type="ECO:0000313" key="2">
    <source>
        <dbReference type="Proteomes" id="UP000306192"/>
    </source>
</evidence>
<accession>A0A4T2BPU2</accession>
<protein>
    <recommendedName>
        <fullName evidence="3">Uridine kinase</fullName>
    </recommendedName>
</protein>
<name>A0A4T2BPU2_9MICO</name>
<dbReference type="Proteomes" id="UP000306192">
    <property type="component" value="Unassembled WGS sequence"/>
</dbReference>
<dbReference type="RefSeq" id="WP_136643445.1">
    <property type="nucleotide sequence ID" value="NZ_QYRT01000047.1"/>
</dbReference>
<evidence type="ECO:0008006" key="3">
    <source>
        <dbReference type="Google" id="ProtNLM"/>
    </source>
</evidence>
<comment type="caution">
    <text evidence="1">The sequence shown here is derived from an EMBL/GenBank/DDBJ whole genome shotgun (WGS) entry which is preliminary data.</text>
</comment>
<dbReference type="OrthoDB" id="572586at2"/>